<sequence length="83" mass="8744">MGLVLLIVGTGATVFAIVTTRTELQRWAARSYFGKDGGEVPRFKSAAEEDAELVKALGVASADEVKGSVLLERDLAPEASSYG</sequence>
<proteinExistence type="predicted"/>
<gene>
    <name evidence="1" type="ORF">RT97_28060</name>
</gene>
<accession>A0A0D0LPN8</accession>
<name>A0A0D0LPN8_VARPD</name>
<protein>
    <submittedName>
        <fullName evidence="1">Uncharacterized protein</fullName>
    </submittedName>
</protein>
<evidence type="ECO:0000313" key="1">
    <source>
        <dbReference type="EMBL" id="KIQ20514.1"/>
    </source>
</evidence>
<evidence type="ECO:0000313" key="2">
    <source>
        <dbReference type="Proteomes" id="UP000032067"/>
    </source>
</evidence>
<comment type="caution">
    <text evidence="1">The sequence shown here is derived from an EMBL/GenBank/DDBJ whole genome shotgun (WGS) entry which is preliminary data.</text>
</comment>
<dbReference type="Proteomes" id="UP000032067">
    <property type="component" value="Unassembled WGS sequence"/>
</dbReference>
<dbReference type="EMBL" id="JXQQ01000097">
    <property type="protein sequence ID" value="KIQ20514.1"/>
    <property type="molecule type" value="Genomic_DNA"/>
</dbReference>
<dbReference type="AlphaFoldDB" id="A0A0D0LPN8"/>
<reference evidence="1 2" key="1">
    <citation type="submission" date="2014-12" db="EMBL/GenBank/DDBJ databases">
        <title>16Stimator: statistical estimation of ribosomal gene copy numbers from draft genome assemblies.</title>
        <authorList>
            <person name="Perisin M.A."/>
            <person name="Vetter M."/>
            <person name="Gilbert J.A."/>
            <person name="Bergelson J."/>
        </authorList>
    </citation>
    <scope>NUCLEOTIDE SEQUENCE [LARGE SCALE GENOMIC DNA]</scope>
    <source>
        <strain evidence="1 2">MEDvA23</strain>
    </source>
</reference>
<organism evidence="1 2">
    <name type="scientific">Variovorax paradoxus</name>
    <dbReference type="NCBI Taxonomy" id="34073"/>
    <lineage>
        <taxon>Bacteria</taxon>
        <taxon>Pseudomonadati</taxon>
        <taxon>Pseudomonadota</taxon>
        <taxon>Betaproteobacteria</taxon>
        <taxon>Burkholderiales</taxon>
        <taxon>Comamonadaceae</taxon>
        <taxon>Variovorax</taxon>
    </lineage>
</organism>